<dbReference type="AlphaFoldDB" id="A0A1L6JCN9"/>
<dbReference type="RefSeq" id="WP_075152237.1">
    <property type="nucleotide sequence ID" value="NZ_CP018820.1"/>
</dbReference>
<dbReference type="Proteomes" id="UP000185161">
    <property type="component" value="Chromosome"/>
</dbReference>
<evidence type="ECO:0000313" key="4">
    <source>
        <dbReference type="Proteomes" id="UP000286681"/>
    </source>
</evidence>
<name>A0A1L6JCN9_9SPHN</name>
<dbReference type="GeneID" id="44134012"/>
<gene>
    <name evidence="1" type="ORF">BRX40_15720</name>
    <name evidence="2" type="ORF">CA257_05275</name>
</gene>
<organism evidence="1 3">
    <name type="scientific">Sphingomonas koreensis</name>
    <dbReference type="NCBI Taxonomy" id="93064"/>
    <lineage>
        <taxon>Bacteria</taxon>
        <taxon>Pseudomonadati</taxon>
        <taxon>Pseudomonadota</taxon>
        <taxon>Alphaproteobacteria</taxon>
        <taxon>Sphingomonadales</taxon>
        <taxon>Sphingomonadaceae</taxon>
        <taxon>Sphingomonas</taxon>
    </lineage>
</organism>
<accession>A0A1L6JCN9</accession>
<reference evidence="1" key="1">
    <citation type="submission" date="2016-12" db="EMBL/GenBank/DDBJ databases">
        <title>Whole genome sequencing of Sphingomonas koreensis.</title>
        <authorList>
            <person name="Conlan S."/>
            <person name="Thomas P.J."/>
            <person name="Mullikin J."/>
            <person name="Palmore T.N."/>
            <person name="Frank K.M."/>
            <person name="Segre J.A."/>
        </authorList>
    </citation>
    <scope>NUCLEOTIDE SEQUENCE</scope>
    <source>
        <strain evidence="1">ABOJV</strain>
    </source>
</reference>
<reference evidence="2 4" key="3">
    <citation type="submission" date="2018-07" db="EMBL/GenBank/DDBJ databases">
        <title>Genomic and Epidemiologic Investigation of an Indolent Hospital Outbreak.</title>
        <authorList>
            <person name="Johnson R.C."/>
            <person name="Deming C."/>
            <person name="Conlan S."/>
            <person name="Zellmer C.J."/>
            <person name="Michelin A.V."/>
            <person name="Lee-Lin S."/>
            <person name="Thomas P.J."/>
            <person name="Park M."/>
            <person name="Weingarten R.A."/>
            <person name="Less J."/>
            <person name="Dekker J.P."/>
            <person name="Frank K.M."/>
            <person name="Musser K.A."/>
            <person name="Mcquiston J.R."/>
            <person name="Henderson D.K."/>
            <person name="Lau A.F."/>
            <person name="Palmore T.N."/>
            <person name="Segre J.A."/>
        </authorList>
    </citation>
    <scope>NUCLEOTIDE SEQUENCE [LARGE SCALE GENOMIC DNA]</scope>
    <source>
        <strain evidence="2 4">SK-NIH.Env10_0317</strain>
    </source>
</reference>
<dbReference type="Proteomes" id="UP000286681">
    <property type="component" value="Unassembled WGS sequence"/>
</dbReference>
<evidence type="ECO:0000313" key="3">
    <source>
        <dbReference type="Proteomes" id="UP000185161"/>
    </source>
</evidence>
<proteinExistence type="predicted"/>
<dbReference type="EMBL" id="CP018820">
    <property type="protein sequence ID" value="APR53675.1"/>
    <property type="molecule type" value="Genomic_DNA"/>
</dbReference>
<keyword evidence="3" id="KW-1185">Reference proteome</keyword>
<evidence type="ECO:0000313" key="1">
    <source>
        <dbReference type="EMBL" id="APR53675.1"/>
    </source>
</evidence>
<sequence>MADKSELEDIATQLGYAVVVWGMLENTIRELFRDVVLTDDRDKRVQAIILSETPLRAQIGMIKKAAGLRQPGQGDWLKRLTDSLNLVAGRLHEERNRLVHDLWEQQENGEVMKIVRGKQEVAASKKADEWQLVIAEPQPALAGEIETFFHEAADQIDVLSKCWIEFGEWKLGQMKAQRARQL</sequence>
<dbReference type="EMBL" id="QQWO01000003">
    <property type="protein sequence ID" value="RSV06316.1"/>
    <property type="molecule type" value="Genomic_DNA"/>
</dbReference>
<protein>
    <submittedName>
        <fullName evidence="1">Uncharacterized protein</fullName>
    </submittedName>
</protein>
<dbReference type="KEGG" id="skr:BRX40_15720"/>
<reference evidence="3" key="2">
    <citation type="submission" date="2016-12" db="EMBL/GenBank/DDBJ databases">
        <title>Whole genome sequencing of Sphingomonas sp. ABOJV.</title>
        <authorList>
            <person name="Conlan S."/>
            <person name="Thomas P.J."/>
            <person name="Mullikin J."/>
            <person name="Palmore T.N."/>
            <person name="Frank K.M."/>
            <person name="Segre J.A."/>
        </authorList>
    </citation>
    <scope>NUCLEOTIDE SEQUENCE [LARGE SCALE GENOMIC DNA]</scope>
    <source>
        <strain evidence="3">ABOJV</strain>
    </source>
</reference>
<evidence type="ECO:0000313" key="2">
    <source>
        <dbReference type="EMBL" id="RSV06316.1"/>
    </source>
</evidence>